<accession>A0ACC2PT61</accession>
<sequence>MADVNREIAEAIDFYETYEIGYGDPASMIEGYHQNQIPTITNKNNVEPEGRKVGILEKKKTLKDLKIKLREFSNMQVKDSKRNLHLVHKNKQLLIDFMDFLRILDKR</sequence>
<name>A0ACC2PT61_9HYME</name>
<dbReference type="Proteomes" id="UP001239111">
    <property type="component" value="Chromosome 1"/>
</dbReference>
<evidence type="ECO:0000313" key="1">
    <source>
        <dbReference type="EMBL" id="KAJ8686602.1"/>
    </source>
</evidence>
<dbReference type="EMBL" id="CM056741">
    <property type="protein sequence ID" value="KAJ8686602.1"/>
    <property type="molecule type" value="Genomic_DNA"/>
</dbReference>
<evidence type="ECO:0000313" key="2">
    <source>
        <dbReference type="Proteomes" id="UP001239111"/>
    </source>
</evidence>
<gene>
    <name evidence="1" type="ORF">QAD02_022396</name>
</gene>
<protein>
    <submittedName>
        <fullName evidence="1">Uncharacterized protein</fullName>
    </submittedName>
</protein>
<proteinExistence type="predicted"/>
<organism evidence="1 2">
    <name type="scientific">Eretmocerus hayati</name>
    <dbReference type="NCBI Taxonomy" id="131215"/>
    <lineage>
        <taxon>Eukaryota</taxon>
        <taxon>Metazoa</taxon>
        <taxon>Ecdysozoa</taxon>
        <taxon>Arthropoda</taxon>
        <taxon>Hexapoda</taxon>
        <taxon>Insecta</taxon>
        <taxon>Pterygota</taxon>
        <taxon>Neoptera</taxon>
        <taxon>Endopterygota</taxon>
        <taxon>Hymenoptera</taxon>
        <taxon>Apocrita</taxon>
        <taxon>Proctotrupomorpha</taxon>
        <taxon>Chalcidoidea</taxon>
        <taxon>Aphelinidae</taxon>
        <taxon>Aphelininae</taxon>
        <taxon>Eretmocerus</taxon>
    </lineage>
</organism>
<reference evidence="1" key="1">
    <citation type="submission" date="2023-04" db="EMBL/GenBank/DDBJ databases">
        <title>A chromosome-level genome assembly of the parasitoid wasp Eretmocerus hayati.</title>
        <authorList>
            <person name="Zhong Y."/>
            <person name="Liu S."/>
            <person name="Liu Y."/>
        </authorList>
    </citation>
    <scope>NUCLEOTIDE SEQUENCE</scope>
    <source>
        <strain evidence="1">ZJU_SS_LIU_2023</strain>
    </source>
</reference>
<comment type="caution">
    <text evidence="1">The sequence shown here is derived from an EMBL/GenBank/DDBJ whole genome shotgun (WGS) entry which is preliminary data.</text>
</comment>
<keyword evidence="2" id="KW-1185">Reference proteome</keyword>